<dbReference type="Pfam" id="PF04389">
    <property type="entry name" value="Peptidase_M28"/>
    <property type="match status" value="1"/>
</dbReference>
<dbReference type="InterPro" id="IPR007484">
    <property type="entry name" value="Peptidase_M28"/>
</dbReference>
<evidence type="ECO:0000313" key="2">
    <source>
        <dbReference type="EMBL" id="MCM1991912.1"/>
    </source>
</evidence>
<feature type="domain" description="Peptidase M28" evidence="1">
    <location>
        <begin position="242"/>
        <end position="435"/>
    </location>
</feature>
<dbReference type="Gene3D" id="3.40.630.10">
    <property type="entry name" value="Zn peptidases"/>
    <property type="match status" value="2"/>
</dbReference>
<name>A0A9J6P946_9CLOT</name>
<dbReference type="PANTHER" id="PTHR12147:SF26">
    <property type="entry name" value="PEPTIDASE M28 DOMAIN-CONTAINING PROTEIN"/>
    <property type="match status" value="1"/>
</dbReference>
<dbReference type="SUPFAM" id="SSF53187">
    <property type="entry name" value="Zn-dependent exopeptidases"/>
    <property type="match status" value="1"/>
</dbReference>
<dbReference type="PANTHER" id="PTHR12147">
    <property type="entry name" value="METALLOPEPTIDASE M28 FAMILY MEMBER"/>
    <property type="match status" value="1"/>
</dbReference>
<dbReference type="EMBL" id="JAGSOJ010000004">
    <property type="protein sequence ID" value="MCM1991912.1"/>
    <property type="molecule type" value="Genomic_DNA"/>
</dbReference>
<comment type="caution">
    <text evidence="2">The sequence shown here is derived from an EMBL/GenBank/DDBJ whole genome shotgun (WGS) entry which is preliminary data.</text>
</comment>
<reference evidence="2" key="2">
    <citation type="submission" date="2021-04" db="EMBL/GenBank/DDBJ databases">
        <authorList>
            <person name="Dong X."/>
        </authorList>
    </citation>
    <scope>NUCLEOTIDE SEQUENCE</scope>
    <source>
        <strain evidence="2">ZWT</strain>
    </source>
</reference>
<accession>A0A9J6P946</accession>
<dbReference type="AlphaFoldDB" id="A0A9J6P946"/>
<dbReference type="RefSeq" id="WP_250861046.1">
    <property type="nucleotide sequence ID" value="NZ_JAGSOJ010000004.1"/>
</dbReference>
<organism evidence="2 3">
    <name type="scientific">Oceanirhabdus seepicola</name>
    <dbReference type="NCBI Taxonomy" id="2828781"/>
    <lineage>
        <taxon>Bacteria</taxon>
        <taxon>Bacillati</taxon>
        <taxon>Bacillota</taxon>
        <taxon>Clostridia</taxon>
        <taxon>Eubacteriales</taxon>
        <taxon>Clostridiaceae</taxon>
        <taxon>Oceanirhabdus</taxon>
    </lineage>
</organism>
<evidence type="ECO:0000313" key="3">
    <source>
        <dbReference type="Proteomes" id="UP001056429"/>
    </source>
</evidence>
<dbReference type="GO" id="GO:0006508">
    <property type="term" value="P:proteolysis"/>
    <property type="evidence" value="ECO:0007669"/>
    <property type="project" value="InterPro"/>
</dbReference>
<reference evidence="2" key="1">
    <citation type="journal article" date="2021" name="mSystems">
        <title>Bacteria and Archaea Synergistically Convert Glycine Betaine to Biogenic Methane in the Formosa Cold Seep of the South China Sea.</title>
        <authorList>
            <person name="Li L."/>
            <person name="Zhang W."/>
            <person name="Zhang S."/>
            <person name="Song L."/>
            <person name="Sun Q."/>
            <person name="Zhang H."/>
            <person name="Xiang H."/>
            <person name="Dong X."/>
        </authorList>
    </citation>
    <scope>NUCLEOTIDE SEQUENCE</scope>
    <source>
        <strain evidence="2">ZWT</strain>
    </source>
</reference>
<keyword evidence="3" id="KW-1185">Reference proteome</keyword>
<evidence type="ECO:0000259" key="1">
    <source>
        <dbReference type="Pfam" id="PF04389"/>
    </source>
</evidence>
<dbReference type="InterPro" id="IPR045175">
    <property type="entry name" value="M28_fam"/>
</dbReference>
<proteinExistence type="predicted"/>
<dbReference type="GO" id="GO:0008235">
    <property type="term" value="F:metalloexopeptidase activity"/>
    <property type="evidence" value="ECO:0007669"/>
    <property type="project" value="InterPro"/>
</dbReference>
<dbReference type="Proteomes" id="UP001056429">
    <property type="component" value="Unassembled WGS sequence"/>
</dbReference>
<gene>
    <name evidence="2" type="ORF">KDK92_19400</name>
</gene>
<sequence>MNKKRIILPILLTLMMVTLLLSKSYFSVQTSIETIKLKENVGKVNKSHLEQIKIIETDLNKLTSDEFMGRLTGTMGNEKAGKYLMKRFEKIGIKPFDGSNYYHEFNQEVYFPDRSEHYMKVIFEDGSEKICEYGKDYIDQIRLSKVDLNCQLVLDQKELDNRTTGEIAIVVDDDSINKNMFRSNTKAILRKRKDFFGVPQIAHKGAAYIQIDDELYDEIFEKNAKEVIIKSRYKTGDSIVKNVIGRIPGKKKEKAFIISAHFDHVGWDGDIMFPGAIDNGSGTVAILNIAEQLVNGKELENDTYICGFNGEEFGLFGSKAFANHIKGKYSEIIVINIDCVGKINGKRLGIHGDSPKNDKLKEDIKGILDKKSIDNFTGSIPNSDHSSFSYDGMYSISLIQENLFNEGESIHTPNDSSELVDYEYLKEICDVVVDFIYKFEDESYK</sequence>
<protein>
    <submittedName>
        <fullName evidence="2">Zn-dependent exopeptidase M28</fullName>
    </submittedName>
</protein>